<organism evidence="2">
    <name type="scientific">Pseudo-nitzschia australis</name>
    <dbReference type="NCBI Taxonomy" id="44445"/>
    <lineage>
        <taxon>Eukaryota</taxon>
        <taxon>Sar</taxon>
        <taxon>Stramenopiles</taxon>
        <taxon>Ochrophyta</taxon>
        <taxon>Bacillariophyta</taxon>
        <taxon>Bacillariophyceae</taxon>
        <taxon>Bacillariophycidae</taxon>
        <taxon>Bacillariales</taxon>
        <taxon>Bacillariaceae</taxon>
        <taxon>Pseudo-nitzschia</taxon>
    </lineage>
</organism>
<protein>
    <submittedName>
        <fullName evidence="2">Uncharacterized protein</fullName>
    </submittedName>
</protein>
<keyword evidence="1" id="KW-0732">Signal</keyword>
<evidence type="ECO:0000256" key="1">
    <source>
        <dbReference type="SAM" id="SignalP"/>
    </source>
</evidence>
<feature type="chain" id="PRO_5030649868" evidence="1">
    <location>
        <begin position="22"/>
        <end position="184"/>
    </location>
</feature>
<feature type="signal peptide" evidence="1">
    <location>
        <begin position="1"/>
        <end position="21"/>
    </location>
</feature>
<accession>A0A7S4ACD2</accession>
<dbReference type="EMBL" id="HBIX01004770">
    <property type="protein sequence ID" value="CAE0711051.1"/>
    <property type="molecule type" value="Transcribed_RNA"/>
</dbReference>
<evidence type="ECO:0000313" key="2">
    <source>
        <dbReference type="EMBL" id="CAE0711051.1"/>
    </source>
</evidence>
<reference evidence="2" key="1">
    <citation type="submission" date="2021-01" db="EMBL/GenBank/DDBJ databases">
        <authorList>
            <person name="Corre E."/>
            <person name="Pelletier E."/>
            <person name="Niang G."/>
            <person name="Scheremetjew M."/>
            <person name="Finn R."/>
            <person name="Kale V."/>
            <person name="Holt S."/>
            <person name="Cochrane G."/>
            <person name="Meng A."/>
            <person name="Brown T."/>
            <person name="Cohen L."/>
        </authorList>
    </citation>
    <scope>NUCLEOTIDE SEQUENCE</scope>
    <source>
        <strain evidence="2">10249 10 AB</strain>
    </source>
</reference>
<proteinExistence type="predicted"/>
<gene>
    <name evidence="2" type="ORF">PAUS00366_LOCUS3778</name>
</gene>
<name>A0A7S4ACD2_9STRA</name>
<sequence length="184" mass="19857">MISITFLFAILSIVILGTSSAADAFSSMPTLSSKSSASYSRNIAVSLAPTPSDFADALSILQTKLDVLGKKTSMLSKANNEDVAAQVLSDISHALVDFYPIFKKAKQPKLRMRYAQLVGRIITLGITMMPHHGVCPEDAAFQLYLLGASTKPIIRSIKLYKCIADAKCTEENALGLNDIEDSLL</sequence>
<dbReference type="AlphaFoldDB" id="A0A7S4ACD2"/>